<dbReference type="GO" id="GO:0005737">
    <property type="term" value="C:cytoplasm"/>
    <property type="evidence" value="ECO:0007669"/>
    <property type="project" value="UniProtKB-SubCell"/>
</dbReference>
<accession>A0A7V5LJ01</accession>
<keyword evidence="6 7" id="KW-0862">Zinc</keyword>
<dbReference type="NCBIfam" id="TIGR00043">
    <property type="entry name" value="rRNA maturation RNase YbeY"/>
    <property type="match status" value="1"/>
</dbReference>
<evidence type="ECO:0000256" key="7">
    <source>
        <dbReference type="HAMAP-Rule" id="MF_00009"/>
    </source>
</evidence>
<keyword evidence="5 7" id="KW-0378">Hydrolase</keyword>
<keyword evidence="4 7" id="KW-0255">Endonuclease</keyword>
<dbReference type="GO" id="GO:0008270">
    <property type="term" value="F:zinc ion binding"/>
    <property type="evidence" value="ECO:0007669"/>
    <property type="project" value="UniProtKB-UniRule"/>
</dbReference>
<comment type="cofactor">
    <cofactor evidence="7">
        <name>Zn(2+)</name>
        <dbReference type="ChEBI" id="CHEBI:29105"/>
    </cofactor>
    <text evidence="7">Binds 1 zinc ion.</text>
</comment>
<dbReference type="AlphaFoldDB" id="A0A7V5LJ01"/>
<keyword evidence="3 7" id="KW-0479">Metal-binding</keyword>
<sequence length="144" mass="16651">MEIQIHNFPEQLTGQALDWVTLARKVAEDLKMEIESLNIIFVDDATLQKMHLEYLNDPGKTDVITFDLSDGDKIEAEIYISTERAEEQAKEFSATFSEEILRLIIHGLLHLKGYDDLEPEKRKIMKQEEDKLVSKYKGVVEILN</sequence>
<dbReference type="EC" id="3.1.-.-" evidence="7"/>
<dbReference type="EMBL" id="DRTD01000322">
    <property type="protein sequence ID" value="HHE54986.1"/>
    <property type="molecule type" value="Genomic_DNA"/>
</dbReference>
<evidence type="ECO:0000256" key="4">
    <source>
        <dbReference type="ARBA" id="ARBA00022759"/>
    </source>
</evidence>
<feature type="binding site" evidence="7">
    <location>
        <position position="110"/>
    </location>
    <ligand>
        <name>Zn(2+)</name>
        <dbReference type="ChEBI" id="CHEBI:29105"/>
        <note>catalytic</note>
    </ligand>
</feature>
<dbReference type="SUPFAM" id="SSF55486">
    <property type="entry name" value="Metalloproteases ('zincins'), catalytic domain"/>
    <property type="match status" value="1"/>
</dbReference>
<comment type="function">
    <text evidence="7">Single strand-specific metallo-endoribonuclease involved in late-stage 70S ribosome quality control and in maturation of the 3' terminus of the 16S rRNA.</text>
</comment>
<keyword evidence="7" id="KW-0963">Cytoplasm</keyword>
<keyword evidence="7" id="KW-0690">Ribosome biogenesis</keyword>
<evidence type="ECO:0000256" key="6">
    <source>
        <dbReference type="ARBA" id="ARBA00022833"/>
    </source>
</evidence>
<gene>
    <name evidence="7 8" type="primary">ybeY</name>
    <name evidence="8" type="ORF">ENL21_04335</name>
</gene>
<dbReference type="Proteomes" id="UP000886111">
    <property type="component" value="Unassembled WGS sequence"/>
</dbReference>
<keyword evidence="7" id="KW-0698">rRNA processing</keyword>
<dbReference type="Gene3D" id="3.40.390.30">
    <property type="entry name" value="Metalloproteases ('zincins'), catalytic domain"/>
    <property type="match status" value="1"/>
</dbReference>
<comment type="subcellular location">
    <subcellularLocation>
        <location evidence="7">Cytoplasm</location>
    </subcellularLocation>
</comment>
<comment type="similarity">
    <text evidence="1 7">Belongs to the endoribonuclease YbeY family.</text>
</comment>
<dbReference type="PANTHER" id="PTHR46986:SF1">
    <property type="entry name" value="ENDORIBONUCLEASE YBEY, CHLOROPLASTIC"/>
    <property type="match status" value="1"/>
</dbReference>
<dbReference type="HAMAP" id="MF_00009">
    <property type="entry name" value="Endoribonucl_YbeY"/>
    <property type="match status" value="1"/>
</dbReference>
<organism evidence="8">
    <name type="scientific">Caldithrix abyssi</name>
    <dbReference type="NCBI Taxonomy" id="187145"/>
    <lineage>
        <taxon>Bacteria</taxon>
        <taxon>Pseudomonadati</taxon>
        <taxon>Calditrichota</taxon>
        <taxon>Calditrichia</taxon>
        <taxon>Calditrichales</taxon>
        <taxon>Calditrichaceae</taxon>
        <taxon>Caldithrix</taxon>
    </lineage>
</organism>
<reference evidence="8" key="1">
    <citation type="journal article" date="2020" name="mSystems">
        <title>Genome- and Community-Level Interaction Insights into Carbon Utilization and Element Cycling Functions of Hydrothermarchaeota in Hydrothermal Sediment.</title>
        <authorList>
            <person name="Zhou Z."/>
            <person name="Liu Y."/>
            <person name="Xu W."/>
            <person name="Pan J."/>
            <person name="Luo Z.H."/>
            <person name="Li M."/>
        </authorList>
    </citation>
    <scope>NUCLEOTIDE SEQUENCE [LARGE SCALE GENOMIC DNA]</scope>
    <source>
        <strain evidence="8">HyVt-76</strain>
    </source>
</reference>
<evidence type="ECO:0000313" key="8">
    <source>
        <dbReference type="EMBL" id="HHE54986.1"/>
    </source>
</evidence>
<dbReference type="GO" id="GO:0006364">
    <property type="term" value="P:rRNA processing"/>
    <property type="evidence" value="ECO:0007669"/>
    <property type="project" value="UniProtKB-UniRule"/>
</dbReference>
<feature type="binding site" evidence="7">
    <location>
        <position position="116"/>
    </location>
    <ligand>
        <name>Zn(2+)</name>
        <dbReference type="ChEBI" id="CHEBI:29105"/>
        <note>catalytic</note>
    </ligand>
</feature>
<dbReference type="Pfam" id="PF02130">
    <property type="entry name" value="YbeY"/>
    <property type="match status" value="1"/>
</dbReference>
<comment type="caution">
    <text evidence="8">The sequence shown here is derived from an EMBL/GenBank/DDBJ whole genome shotgun (WGS) entry which is preliminary data.</text>
</comment>
<name>A0A7V5LJ01_CALAY</name>
<proteinExistence type="inferred from homology"/>
<dbReference type="GO" id="GO:0004521">
    <property type="term" value="F:RNA endonuclease activity"/>
    <property type="evidence" value="ECO:0007669"/>
    <property type="project" value="UniProtKB-UniRule"/>
</dbReference>
<evidence type="ECO:0000256" key="3">
    <source>
        <dbReference type="ARBA" id="ARBA00022723"/>
    </source>
</evidence>
<dbReference type="InterPro" id="IPR023091">
    <property type="entry name" value="MetalPrtase_cat_dom_sf_prd"/>
</dbReference>
<evidence type="ECO:0000256" key="5">
    <source>
        <dbReference type="ARBA" id="ARBA00022801"/>
    </source>
</evidence>
<dbReference type="GO" id="GO:0004222">
    <property type="term" value="F:metalloendopeptidase activity"/>
    <property type="evidence" value="ECO:0007669"/>
    <property type="project" value="InterPro"/>
</dbReference>
<keyword evidence="2 7" id="KW-0540">Nuclease</keyword>
<evidence type="ECO:0000256" key="1">
    <source>
        <dbReference type="ARBA" id="ARBA00010875"/>
    </source>
</evidence>
<dbReference type="InterPro" id="IPR002036">
    <property type="entry name" value="YbeY"/>
</dbReference>
<feature type="binding site" evidence="7">
    <location>
        <position position="106"/>
    </location>
    <ligand>
        <name>Zn(2+)</name>
        <dbReference type="ChEBI" id="CHEBI:29105"/>
        <note>catalytic</note>
    </ligand>
</feature>
<protein>
    <recommendedName>
        <fullName evidence="7">Endoribonuclease YbeY</fullName>
        <ecNumber evidence="7">3.1.-.-</ecNumber>
    </recommendedName>
</protein>
<evidence type="ECO:0000256" key="2">
    <source>
        <dbReference type="ARBA" id="ARBA00022722"/>
    </source>
</evidence>
<dbReference type="PANTHER" id="PTHR46986">
    <property type="entry name" value="ENDORIBONUCLEASE YBEY, CHLOROPLASTIC"/>
    <property type="match status" value="1"/>
</dbReference>